<dbReference type="EMBL" id="VSSQ01003917">
    <property type="protein sequence ID" value="MPM22917.1"/>
    <property type="molecule type" value="Genomic_DNA"/>
</dbReference>
<dbReference type="Pfam" id="PF01195">
    <property type="entry name" value="Pept_tRNA_hydro"/>
    <property type="match status" value="1"/>
</dbReference>
<dbReference type="AlphaFoldDB" id="A0A644Y426"/>
<sequence length="196" mass="21442">MHVVVGLGNPGLLYKRSRHNAGFQALDVLADYLHFNVTKRGFSGVYGEGLYRGERLVLVKPTTYMNLSGDCVQSILHFYKCPVENLIVLYDDIDLPVGAMRIRDKGSAGTHNGMRSIVASLGSENFPRVRIGVGNESKGDLKNYVLGKPGKDEQLELATVFHDAADAVRLILEGKLAEAQAQYNKKHVGSSPAARE</sequence>
<dbReference type="InterPro" id="IPR018171">
    <property type="entry name" value="Pept_tRNA_hydro_CS"/>
</dbReference>
<gene>
    <name evidence="6" type="primary">pth_24</name>
    <name evidence="6" type="ORF">SDC9_69377</name>
</gene>
<evidence type="ECO:0000256" key="4">
    <source>
        <dbReference type="ARBA" id="ARBA00022884"/>
    </source>
</evidence>
<dbReference type="FunFam" id="3.40.50.1470:FF:000001">
    <property type="entry name" value="Peptidyl-tRNA hydrolase"/>
    <property type="match status" value="1"/>
</dbReference>
<keyword evidence="2" id="KW-0820">tRNA-binding</keyword>
<dbReference type="InterPro" id="IPR001328">
    <property type="entry name" value="Pept_tRNA_hydro"/>
</dbReference>
<dbReference type="PROSITE" id="PS01196">
    <property type="entry name" value="PEPT_TRNA_HYDROL_2"/>
    <property type="match status" value="1"/>
</dbReference>
<dbReference type="GO" id="GO:0000049">
    <property type="term" value="F:tRNA binding"/>
    <property type="evidence" value="ECO:0007669"/>
    <property type="project" value="UniProtKB-KW"/>
</dbReference>
<dbReference type="CDD" id="cd00462">
    <property type="entry name" value="PTH"/>
    <property type="match status" value="1"/>
</dbReference>
<keyword evidence="4" id="KW-0694">RNA-binding</keyword>
<dbReference type="PANTHER" id="PTHR17224">
    <property type="entry name" value="PEPTIDYL-TRNA HYDROLASE"/>
    <property type="match status" value="1"/>
</dbReference>
<organism evidence="6">
    <name type="scientific">bioreactor metagenome</name>
    <dbReference type="NCBI Taxonomy" id="1076179"/>
    <lineage>
        <taxon>unclassified sequences</taxon>
        <taxon>metagenomes</taxon>
        <taxon>ecological metagenomes</taxon>
    </lineage>
</organism>
<evidence type="ECO:0000256" key="3">
    <source>
        <dbReference type="ARBA" id="ARBA00022801"/>
    </source>
</evidence>
<dbReference type="PANTHER" id="PTHR17224:SF1">
    <property type="entry name" value="PEPTIDYL-TRNA HYDROLASE"/>
    <property type="match status" value="1"/>
</dbReference>
<name>A0A644Y426_9ZZZZ</name>
<dbReference type="Gene3D" id="3.40.50.1470">
    <property type="entry name" value="Peptidyl-tRNA hydrolase"/>
    <property type="match status" value="1"/>
</dbReference>
<evidence type="ECO:0000313" key="6">
    <source>
        <dbReference type="EMBL" id="MPM22917.1"/>
    </source>
</evidence>
<comment type="caution">
    <text evidence="6">The sequence shown here is derived from an EMBL/GenBank/DDBJ whole genome shotgun (WGS) entry which is preliminary data.</text>
</comment>
<accession>A0A644Y426</accession>
<evidence type="ECO:0000256" key="1">
    <source>
        <dbReference type="ARBA" id="ARBA00013260"/>
    </source>
</evidence>
<dbReference type="EC" id="3.1.1.29" evidence="1"/>
<keyword evidence="3 6" id="KW-0378">Hydrolase</keyword>
<proteinExistence type="inferred from homology"/>
<comment type="similarity">
    <text evidence="5">Belongs to the PTH family.</text>
</comment>
<evidence type="ECO:0000256" key="5">
    <source>
        <dbReference type="ARBA" id="ARBA00038063"/>
    </source>
</evidence>
<protein>
    <recommendedName>
        <fullName evidence="1">peptidyl-tRNA hydrolase</fullName>
        <ecNumber evidence="1">3.1.1.29</ecNumber>
    </recommendedName>
</protein>
<dbReference type="NCBIfam" id="TIGR00447">
    <property type="entry name" value="pth"/>
    <property type="match status" value="1"/>
</dbReference>
<dbReference type="HAMAP" id="MF_00083">
    <property type="entry name" value="Pept_tRNA_hydro_bact"/>
    <property type="match status" value="1"/>
</dbReference>
<dbReference type="SUPFAM" id="SSF53178">
    <property type="entry name" value="Peptidyl-tRNA hydrolase-like"/>
    <property type="match status" value="1"/>
</dbReference>
<dbReference type="GO" id="GO:0004045">
    <property type="term" value="F:peptidyl-tRNA hydrolase activity"/>
    <property type="evidence" value="ECO:0007669"/>
    <property type="project" value="UniProtKB-EC"/>
</dbReference>
<evidence type="ECO:0000256" key="2">
    <source>
        <dbReference type="ARBA" id="ARBA00022555"/>
    </source>
</evidence>
<reference evidence="6" key="1">
    <citation type="submission" date="2019-08" db="EMBL/GenBank/DDBJ databases">
        <authorList>
            <person name="Kucharzyk K."/>
            <person name="Murdoch R.W."/>
            <person name="Higgins S."/>
            <person name="Loffler F."/>
        </authorList>
    </citation>
    <scope>NUCLEOTIDE SEQUENCE</scope>
</reference>
<dbReference type="InterPro" id="IPR036416">
    <property type="entry name" value="Pept_tRNA_hydro_sf"/>
</dbReference>